<evidence type="ECO:0000256" key="2">
    <source>
        <dbReference type="ARBA" id="ARBA00023015"/>
    </source>
</evidence>
<organism evidence="8 9">
    <name type="scientific">Thalassiosira oceanica</name>
    <name type="common">Marine diatom</name>
    <dbReference type="NCBI Taxonomy" id="159749"/>
    <lineage>
        <taxon>Eukaryota</taxon>
        <taxon>Sar</taxon>
        <taxon>Stramenopiles</taxon>
        <taxon>Ochrophyta</taxon>
        <taxon>Bacillariophyta</taxon>
        <taxon>Coscinodiscophyceae</taxon>
        <taxon>Thalassiosirophycidae</taxon>
        <taxon>Thalassiosirales</taxon>
        <taxon>Thalassiosiraceae</taxon>
        <taxon>Thalassiosira</taxon>
    </lineage>
</organism>
<evidence type="ECO:0000259" key="7">
    <source>
        <dbReference type="PROSITE" id="PS51032"/>
    </source>
</evidence>
<feature type="compositionally biased region" description="Polar residues" evidence="6">
    <location>
        <begin position="47"/>
        <end position="56"/>
    </location>
</feature>
<dbReference type="InterPro" id="IPR001471">
    <property type="entry name" value="AP2/ERF_dom"/>
</dbReference>
<feature type="compositionally biased region" description="Low complexity" evidence="6">
    <location>
        <begin position="1"/>
        <end position="14"/>
    </location>
</feature>
<feature type="compositionally biased region" description="Basic and acidic residues" evidence="6">
    <location>
        <begin position="216"/>
        <end position="225"/>
    </location>
</feature>
<keyword evidence="4" id="KW-0804">Transcription</keyword>
<dbReference type="GO" id="GO:0003677">
    <property type="term" value="F:DNA binding"/>
    <property type="evidence" value="ECO:0007669"/>
    <property type="project" value="UniProtKB-KW"/>
</dbReference>
<comment type="subcellular location">
    <subcellularLocation>
        <location evidence="1">Nucleus</location>
    </subcellularLocation>
</comment>
<dbReference type="SMART" id="SM00380">
    <property type="entry name" value="AP2"/>
    <property type="match status" value="1"/>
</dbReference>
<feature type="compositionally biased region" description="Low complexity" evidence="6">
    <location>
        <begin position="109"/>
        <end position="125"/>
    </location>
</feature>
<feature type="compositionally biased region" description="Basic residues" evidence="6">
    <location>
        <begin position="126"/>
        <end position="135"/>
    </location>
</feature>
<dbReference type="InterPro" id="IPR036955">
    <property type="entry name" value="AP2/ERF_dom_sf"/>
</dbReference>
<feature type="compositionally biased region" description="Low complexity" evidence="6">
    <location>
        <begin position="28"/>
        <end position="39"/>
    </location>
</feature>
<gene>
    <name evidence="8" type="ORF">THAOC_00314</name>
</gene>
<feature type="compositionally biased region" description="Basic residues" evidence="6">
    <location>
        <begin position="201"/>
        <end position="212"/>
    </location>
</feature>
<name>K0TJH7_THAOC</name>
<accession>K0TJH7</accession>
<evidence type="ECO:0000256" key="4">
    <source>
        <dbReference type="ARBA" id="ARBA00023163"/>
    </source>
</evidence>
<feature type="region of interest" description="Disordered" evidence="6">
    <location>
        <begin position="1"/>
        <end position="225"/>
    </location>
</feature>
<protein>
    <recommendedName>
        <fullName evidence="7">AP2/ERF domain-containing protein</fullName>
    </recommendedName>
</protein>
<dbReference type="SUPFAM" id="SSF54171">
    <property type="entry name" value="DNA-binding domain"/>
    <property type="match status" value="1"/>
</dbReference>
<dbReference type="PROSITE" id="PS51032">
    <property type="entry name" value="AP2_ERF"/>
    <property type="match status" value="1"/>
</dbReference>
<evidence type="ECO:0000256" key="5">
    <source>
        <dbReference type="ARBA" id="ARBA00023242"/>
    </source>
</evidence>
<feature type="compositionally biased region" description="Low complexity" evidence="6">
    <location>
        <begin position="141"/>
        <end position="152"/>
    </location>
</feature>
<dbReference type="Proteomes" id="UP000266841">
    <property type="component" value="Unassembled WGS sequence"/>
</dbReference>
<evidence type="ECO:0000256" key="1">
    <source>
        <dbReference type="ARBA" id="ARBA00004123"/>
    </source>
</evidence>
<keyword evidence="9" id="KW-1185">Reference proteome</keyword>
<evidence type="ECO:0000256" key="6">
    <source>
        <dbReference type="SAM" id="MobiDB-lite"/>
    </source>
</evidence>
<feature type="domain" description="AP2/ERF" evidence="7">
    <location>
        <begin position="254"/>
        <end position="309"/>
    </location>
</feature>
<evidence type="ECO:0000313" key="9">
    <source>
        <dbReference type="Proteomes" id="UP000266841"/>
    </source>
</evidence>
<dbReference type="OrthoDB" id="49610at2759"/>
<dbReference type="GO" id="GO:0005634">
    <property type="term" value="C:nucleus"/>
    <property type="evidence" value="ECO:0007669"/>
    <property type="project" value="UniProtKB-SubCell"/>
</dbReference>
<dbReference type="AlphaFoldDB" id="K0TJH7"/>
<dbReference type="InterPro" id="IPR016177">
    <property type="entry name" value="DNA-bd_dom_sf"/>
</dbReference>
<dbReference type="GO" id="GO:0003700">
    <property type="term" value="F:DNA-binding transcription factor activity"/>
    <property type="evidence" value="ECO:0007669"/>
    <property type="project" value="InterPro"/>
</dbReference>
<dbReference type="EMBL" id="AGNL01000358">
    <property type="protein sequence ID" value="EJK77825.1"/>
    <property type="molecule type" value="Genomic_DNA"/>
</dbReference>
<keyword evidence="5" id="KW-0539">Nucleus</keyword>
<dbReference type="Gene3D" id="3.30.730.10">
    <property type="entry name" value="AP2/ERF domain"/>
    <property type="match status" value="1"/>
</dbReference>
<reference evidence="8 9" key="1">
    <citation type="journal article" date="2012" name="Genome Biol.">
        <title>Genome and low-iron response of an oceanic diatom adapted to chronic iron limitation.</title>
        <authorList>
            <person name="Lommer M."/>
            <person name="Specht M."/>
            <person name="Roy A.S."/>
            <person name="Kraemer L."/>
            <person name="Andreson R."/>
            <person name="Gutowska M.A."/>
            <person name="Wolf J."/>
            <person name="Bergner S.V."/>
            <person name="Schilhabel M.B."/>
            <person name="Klostermeier U.C."/>
            <person name="Beiko R.G."/>
            <person name="Rosenstiel P."/>
            <person name="Hippler M."/>
            <person name="Laroche J."/>
        </authorList>
    </citation>
    <scope>NUCLEOTIDE SEQUENCE [LARGE SCALE GENOMIC DNA]</scope>
    <source>
        <strain evidence="8 9">CCMP1005</strain>
    </source>
</reference>
<keyword evidence="2" id="KW-0805">Transcription regulation</keyword>
<evidence type="ECO:0000313" key="8">
    <source>
        <dbReference type="EMBL" id="EJK77825.1"/>
    </source>
</evidence>
<proteinExistence type="predicted"/>
<dbReference type="eggNOG" id="ENOG502SQWJ">
    <property type="taxonomic scope" value="Eukaryota"/>
</dbReference>
<feature type="non-terminal residue" evidence="8">
    <location>
        <position position="1"/>
    </location>
</feature>
<feature type="compositionally biased region" description="Low complexity" evidence="6">
    <location>
        <begin position="186"/>
        <end position="200"/>
    </location>
</feature>
<keyword evidence="3" id="KW-0238">DNA-binding</keyword>
<sequence length="333" mass="35366">PLPRAKSSSSSKRSTSGKKRKSSDGGRARQQQQQQQQQQPPGGRKPQFTNPATTASGHARSSVVYPAYRHPPPPHPYHHHPEGYPAPGSGHGNMVHSAYPVNHPHYAYPEAAKPPGLAAGAPGPAKRSRGSRSRNKALSSAPTPTAPAVVATPKRRSTAASLRAMSPMSAVVSKSPVKLVRQSSYATPASTPAATPAAAAKKGRTTGRKKTPTSKTKTEVTDPADLKRIDDAIRAVNSEYGSGESRRERLAQLQVRGVTQRPSGKWQAQVYYSGKSRYIGVFDSKGEASLAYEIAREVLKMDSSEVQPKGTAAVDRNVAVARSAAFSGAKNQV</sequence>
<evidence type="ECO:0000256" key="3">
    <source>
        <dbReference type="ARBA" id="ARBA00023125"/>
    </source>
</evidence>
<comment type="caution">
    <text evidence="8">The sequence shown here is derived from an EMBL/GenBank/DDBJ whole genome shotgun (WGS) entry which is preliminary data.</text>
</comment>